<dbReference type="RefSeq" id="WP_082214618.1">
    <property type="nucleotide sequence ID" value="NZ_FUZA01000002.1"/>
</dbReference>
<protein>
    <submittedName>
        <fullName evidence="2">Uncharacterized protein</fullName>
    </submittedName>
</protein>
<dbReference type="PROSITE" id="PS50005">
    <property type="entry name" value="TPR"/>
    <property type="match status" value="1"/>
</dbReference>
<dbReference type="AlphaFoldDB" id="A0A1T5E294"/>
<accession>A0A1T5E294</accession>
<sequence length="569" mass="64391">MRTYFLWMLIMCILSSSCNRQSKNKKEQVYREVSQSYPVCGIPDLTDKAWYVSGKKAPLIKGLDGVSYLITTKSPEAQKYFNQGLTLAYGFNHAEAARSFFEAARQDSTAAMCWWGYAFVLGPNYNAGMEPGNFQRATDAVRKAKSYSASCTQKEKDLIDALAHRYSSDTTIARAVLDSSYAAAMRRIYATYADDATIGALFAESLMDLHPWNLWKKDGSAQAWTPEILEVLEKSLQKDPAHVGANHLYIHAMEASQHPEKSMASANLLRDLVPGSGHLVHMPAHTYIRTGRYHDGVVTNLKAIQADSLYTETCYAQGMYPSAYYPHNYHFVAACATLGGESKTALKVAQEIALHTNKKLLLEKAWTPFQNFYSMKWYVAVKLGIWDQILRSSTDRDLKYPTVIWHYAQGMANLSQHDMKVARKHLSEMKMLLGDTALKSQSSWKQCVIAGKTLEGEIRAKEKNYPGAILLLQEAVIDEDSLNYAEPPDWPFSVRQNLGAVLLEAQKYKDAIRIYEEDLKLYPENGWALRGLMTAYEKLGYKDQYEQTRARFKEAWKHADIEISSSRIL</sequence>
<dbReference type="Gene3D" id="1.25.40.10">
    <property type="entry name" value="Tetratricopeptide repeat domain"/>
    <property type="match status" value="2"/>
</dbReference>
<dbReference type="STRING" id="651661.SAMN05660293_02107"/>
<dbReference type="OrthoDB" id="9778494at2"/>
<feature type="repeat" description="TPR" evidence="1">
    <location>
        <begin position="492"/>
        <end position="525"/>
    </location>
</feature>
<dbReference type="SUPFAM" id="SSF48452">
    <property type="entry name" value="TPR-like"/>
    <property type="match status" value="2"/>
</dbReference>
<dbReference type="InterPro" id="IPR019734">
    <property type="entry name" value="TPR_rpt"/>
</dbReference>
<organism evidence="2 3">
    <name type="scientific">Dyadobacter psychrophilus</name>
    <dbReference type="NCBI Taxonomy" id="651661"/>
    <lineage>
        <taxon>Bacteria</taxon>
        <taxon>Pseudomonadati</taxon>
        <taxon>Bacteroidota</taxon>
        <taxon>Cytophagia</taxon>
        <taxon>Cytophagales</taxon>
        <taxon>Spirosomataceae</taxon>
        <taxon>Dyadobacter</taxon>
    </lineage>
</organism>
<evidence type="ECO:0000313" key="3">
    <source>
        <dbReference type="Proteomes" id="UP000190897"/>
    </source>
</evidence>
<dbReference type="InterPro" id="IPR011990">
    <property type="entry name" value="TPR-like_helical_dom_sf"/>
</dbReference>
<dbReference type="PANTHER" id="PTHR45588">
    <property type="entry name" value="TPR DOMAIN-CONTAINING PROTEIN"/>
    <property type="match status" value="1"/>
</dbReference>
<dbReference type="Proteomes" id="UP000190897">
    <property type="component" value="Unassembled WGS sequence"/>
</dbReference>
<dbReference type="EMBL" id="FUZA01000002">
    <property type="protein sequence ID" value="SKB77979.1"/>
    <property type="molecule type" value="Genomic_DNA"/>
</dbReference>
<name>A0A1T5E294_9BACT</name>
<dbReference type="PANTHER" id="PTHR45588:SF1">
    <property type="entry name" value="WW DOMAIN-CONTAINING PROTEIN"/>
    <property type="match status" value="1"/>
</dbReference>
<keyword evidence="3" id="KW-1185">Reference proteome</keyword>
<evidence type="ECO:0000256" key="1">
    <source>
        <dbReference type="PROSITE-ProRule" id="PRU00339"/>
    </source>
</evidence>
<dbReference type="SMART" id="SM00028">
    <property type="entry name" value="TPR"/>
    <property type="match status" value="2"/>
</dbReference>
<evidence type="ECO:0000313" key="2">
    <source>
        <dbReference type="EMBL" id="SKB77979.1"/>
    </source>
</evidence>
<reference evidence="3" key="1">
    <citation type="submission" date="2017-02" db="EMBL/GenBank/DDBJ databases">
        <authorList>
            <person name="Varghese N."/>
            <person name="Submissions S."/>
        </authorList>
    </citation>
    <scope>NUCLEOTIDE SEQUENCE [LARGE SCALE GENOMIC DNA]</scope>
    <source>
        <strain evidence="3">DSM 22270</strain>
    </source>
</reference>
<gene>
    <name evidence="2" type="ORF">SAMN05660293_02107</name>
</gene>
<dbReference type="PROSITE" id="PS51257">
    <property type="entry name" value="PROKAR_LIPOPROTEIN"/>
    <property type="match status" value="1"/>
</dbReference>
<keyword evidence="1" id="KW-0802">TPR repeat</keyword>
<proteinExistence type="predicted"/>